<gene>
    <name evidence="7" type="ORF">SRIM_010535</name>
</gene>
<dbReference type="InterPro" id="IPR016156">
    <property type="entry name" value="FAD/NAD-linked_Rdtase_dimer_sf"/>
</dbReference>
<keyword evidence="3" id="KW-0274">FAD</keyword>
<name>L8ER27_STRR1</name>
<dbReference type="Gene3D" id="3.50.50.60">
    <property type="entry name" value="FAD/NAD(P)-binding domain"/>
    <property type="match status" value="2"/>
</dbReference>
<keyword evidence="4" id="KW-0560">Oxidoreductase</keyword>
<feature type="domain" description="Reductase C-terminal" evidence="6">
    <location>
        <begin position="341"/>
        <end position="424"/>
    </location>
</feature>
<dbReference type="InterPro" id="IPR036188">
    <property type="entry name" value="FAD/NAD-bd_sf"/>
</dbReference>
<evidence type="ECO:0000256" key="3">
    <source>
        <dbReference type="ARBA" id="ARBA00022827"/>
    </source>
</evidence>
<dbReference type="PRINTS" id="PR00368">
    <property type="entry name" value="FADPNR"/>
</dbReference>
<dbReference type="GO" id="GO:0016651">
    <property type="term" value="F:oxidoreductase activity, acting on NAD(P)H"/>
    <property type="evidence" value="ECO:0007669"/>
    <property type="project" value="TreeGrafter"/>
</dbReference>
<accession>L8ER27</accession>
<dbReference type="Proteomes" id="UP000011074">
    <property type="component" value="Chromosome"/>
</dbReference>
<sequence length="426" mass="44937">MTEQTQPQDPAPARQGGEPAERAAERARRVVIVGAGLAGVQTAVALREQGWRGVITVLGDEPHRPYDRPPLSKAVLLGKADGSTFDVDFEALGIDLVLGRHATGLAPASKVVETDAGPVEYDHLVIATGAEPVTLPGCDGLPDVHVLRTIDDAERLRPVLAEQREVVVVGAGWIGAEFTTAAREAGCRVTVVEAADRPLAGALPAEVAAPMAAWYEDSGAQLRINARVAALTEGTVTLADGTTLAADAVVVGIGARPATAWLAGSGVELSPEDRSVLADERLRTSLPDVYAVGDCASFPSARYGSRLLVHHWDNALQGPRTVAATIARGEAEGPVYDPVPYFWSEQFGRFVQYAGHHTGADETVWRGDPESAAWSVIWLRDGVLVALLAVGRPRDLAQGRKLIERGAVLDRRLAADASVPLKSAAV</sequence>
<dbReference type="PRINTS" id="PR00469">
    <property type="entry name" value="PNDRDTASEII"/>
</dbReference>
<reference evidence="7" key="3">
    <citation type="journal article" date="2021" name="bioRxiv">
        <title>Bilateral symmetry of linear streptomycete chromosomes.</title>
        <authorList>
            <person name="Algora-Gallardo L."/>
            <person name="Schniete J.K."/>
            <person name="Mark D.R."/>
            <person name="Hunter I.S."/>
            <person name="Herron P.R."/>
        </authorList>
    </citation>
    <scope>NUCLEOTIDE SEQUENCE</scope>
    <source>
        <strain evidence="7">ATCC 10970</strain>
    </source>
</reference>
<protein>
    <submittedName>
        <fullName evidence="7">Oxidoreductase</fullName>
    </submittedName>
</protein>
<evidence type="ECO:0000259" key="5">
    <source>
        <dbReference type="Pfam" id="PF07992"/>
    </source>
</evidence>
<dbReference type="SUPFAM" id="SSF51905">
    <property type="entry name" value="FAD/NAD(P)-binding domain"/>
    <property type="match status" value="1"/>
</dbReference>
<reference evidence="7" key="1">
    <citation type="submission" date="2012-12" db="EMBL/GenBank/DDBJ databases">
        <authorList>
            <person name="Pethick F.E."/>
            <person name="MacFadyen A.C."/>
            <person name="Tang Z."/>
            <person name="Sangal V."/>
            <person name="Tze-Tze L."/>
            <person name="Chu J."/>
            <person name="Guo M."/>
            <person name="Kirby R."/>
            <person name="Hoskisson P.A."/>
            <person name="Herron P.R."/>
            <person name="Hunter I.S."/>
        </authorList>
    </citation>
    <scope>NUCLEOTIDE SEQUENCE</scope>
    <source>
        <strain evidence="7">ATCC 10970</strain>
    </source>
</reference>
<dbReference type="Gene3D" id="3.30.390.30">
    <property type="match status" value="1"/>
</dbReference>
<dbReference type="RefSeq" id="WP_003983718.1">
    <property type="nucleotide sequence ID" value="NZ_CP048261.1"/>
</dbReference>
<dbReference type="GeneID" id="66854378"/>
<dbReference type="PANTHER" id="PTHR43557">
    <property type="entry name" value="APOPTOSIS-INDUCING FACTOR 1"/>
    <property type="match status" value="1"/>
</dbReference>
<evidence type="ECO:0000256" key="1">
    <source>
        <dbReference type="ARBA" id="ARBA00001974"/>
    </source>
</evidence>
<reference evidence="7" key="2">
    <citation type="submission" date="2020-01" db="EMBL/GenBank/DDBJ databases">
        <authorList>
            <person name="Algora L."/>
            <person name="Schniete J.K."/>
            <person name="MacFadyen A."/>
            <person name="Hoskisson P.A."/>
            <person name="Hunter I.S."/>
            <person name="Herron P.R."/>
        </authorList>
    </citation>
    <scope>NUCLEOTIDE SEQUENCE</scope>
    <source>
        <strain evidence="7">ATCC 10970</strain>
    </source>
</reference>
<evidence type="ECO:0000313" key="8">
    <source>
        <dbReference type="Proteomes" id="UP000011074"/>
    </source>
</evidence>
<dbReference type="SUPFAM" id="SSF55424">
    <property type="entry name" value="FAD/NAD-linked reductases, dimerisation (C-terminal) domain"/>
    <property type="match status" value="1"/>
</dbReference>
<evidence type="ECO:0000256" key="4">
    <source>
        <dbReference type="ARBA" id="ARBA00023002"/>
    </source>
</evidence>
<evidence type="ECO:0000259" key="6">
    <source>
        <dbReference type="Pfam" id="PF14759"/>
    </source>
</evidence>
<proteinExistence type="predicted"/>
<dbReference type="AlphaFoldDB" id="L8ER27"/>
<dbReference type="GO" id="GO:0005737">
    <property type="term" value="C:cytoplasm"/>
    <property type="evidence" value="ECO:0007669"/>
    <property type="project" value="TreeGrafter"/>
</dbReference>
<dbReference type="EMBL" id="CP048261">
    <property type="protein sequence ID" value="QST80556.1"/>
    <property type="molecule type" value="Genomic_DNA"/>
</dbReference>
<dbReference type="InterPro" id="IPR028202">
    <property type="entry name" value="Reductase_C"/>
</dbReference>
<comment type="cofactor">
    <cofactor evidence="1">
        <name>FAD</name>
        <dbReference type="ChEBI" id="CHEBI:57692"/>
    </cofactor>
</comment>
<dbReference type="InterPro" id="IPR023753">
    <property type="entry name" value="FAD/NAD-binding_dom"/>
</dbReference>
<organism evidence="7 8">
    <name type="scientific">Streptomyces rimosus subsp. rimosus (strain ATCC 10970 / DSM 40260 / JCM 4667 / NRRL 2234)</name>
    <dbReference type="NCBI Taxonomy" id="1265868"/>
    <lineage>
        <taxon>Bacteria</taxon>
        <taxon>Bacillati</taxon>
        <taxon>Actinomycetota</taxon>
        <taxon>Actinomycetes</taxon>
        <taxon>Kitasatosporales</taxon>
        <taxon>Streptomycetaceae</taxon>
        <taxon>Streptomyces</taxon>
    </lineage>
</organism>
<feature type="domain" description="FAD/NAD(P)-binding" evidence="5">
    <location>
        <begin position="29"/>
        <end position="315"/>
    </location>
</feature>
<evidence type="ECO:0000313" key="7">
    <source>
        <dbReference type="EMBL" id="QST80556.1"/>
    </source>
</evidence>
<dbReference type="Pfam" id="PF14759">
    <property type="entry name" value="Reductase_C"/>
    <property type="match status" value="1"/>
</dbReference>
<dbReference type="Pfam" id="PF07992">
    <property type="entry name" value="Pyr_redox_2"/>
    <property type="match status" value="1"/>
</dbReference>
<dbReference type="PANTHER" id="PTHR43557:SF2">
    <property type="entry name" value="RIESKE DOMAIN-CONTAINING PROTEIN-RELATED"/>
    <property type="match status" value="1"/>
</dbReference>
<dbReference type="InterPro" id="IPR050446">
    <property type="entry name" value="FAD-oxidoreductase/Apoptosis"/>
</dbReference>
<keyword evidence="2" id="KW-0285">Flavoprotein</keyword>
<evidence type="ECO:0000256" key="2">
    <source>
        <dbReference type="ARBA" id="ARBA00022630"/>
    </source>
</evidence>